<name>A0A0E0KW42_ORYPU</name>
<sequence length="81" mass="8719">MTAAVTVVVAMVVAETVAAAETVVEVETEEEVESRRRLIAGVDQDKIRESQALDKAGVRPDGARRGRRREQDAAMIAAALQ</sequence>
<accession>A0A0E0KW42</accession>
<dbReference type="EnsemblPlants" id="OPUNC04G25310.1">
    <property type="protein sequence ID" value="OPUNC04G25310.1"/>
    <property type="gene ID" value="OPUNC04G25310"/>
</dbReference>
<reference evidence="3" key="1">
    <citation type="submission" date="2015-04" db="UniProtKB">
        <authorList>
            <consortium name="EnsemblPlants"/>
        </authorList>
    </citation>
    <scope>IDENTIFICATION</scope>
</reference>
<dbReference type="Proteomes" id="UP000026962">
    <property type="component" value="Chromosome 4"/>
</dbReference>
<evidence type="ECO:0000313" key="4">
    <source>
        <dbReference type="Proteomes" id="UP000026962"/>
    </source>
</evidence>
<protein>
    <recommendedName>
        <fullName evidence="5">Secreted protein</fullName>
    </recommendedName>
</protein>
<feature type="chain" id="PRO_5002365524" description="Secreted protein" evidence="2">
    <location>
        <begin position="20"/>
        <end position="81"/>
    </location>
</feature>
<feature type="region of interest" description="Disordered" evidence="1">
    <location>
        <begin position="50"/>
        <end position="72"/>
    </location>
</feature>
<keyword evidence="4" id="KW-1185">Reference proteome</keyword>
<reference evidence="3" key="2">
    <citation type="submission" date="2018-05" db="EMBL/GenBank/DDBJ databases">
        <title>OpunRS2 (Oryza punctata Reference Sequence Version 2).</title>
        <authorList>
            <person name="Zhang J."/>
            <person name="Kudrna D."/>
            <person name="Lee S."/>
            <person name="Talag J."/>
            <person name="Welchert J."/>
            <person name="Wing R.A."/>
        </authorList>
    </citation>
    <scope>NUCLEOTIDE SEQUENCE [LARGE SCALE GENOMIC DNA]</scope>
</reference>
<proteinExistence type="predicted"/>
<evidence type="ECO:0000256" key="2">
    <source>
        <dbReference type="SAM" id="SignalP"/>
    </source>
</evidence>
<dbReference type="Gramene" id="OPUNC04G25310.1">
    <property type="protein sequence ID" value="OPUNC04G25310.1"/>
    <property type="gene ID" value="OPUNC04G25310"/>
</dbReference>
<feature type="signal peptide" evidence="2">
    <location>
        <begin position="1"/>
        <end position="19"/>
    </location>
</feature>
<dbReference type="HOGENOM" id="CLU_2577992_0_0_1"/>
<evidence type="ECO:0000256" key="1">
    <source>
        <dbReference type="SAM" id="MobiDB-lite"/>
    </source>
</evidence>
<organism evidence="3">
    <name type="scientific">Oryza punctata</name>
    <name type="common">Red rice</name>
    <dbReference type="NCBI Taxonomy" id="4537"/>
    <lineage>
        <taxon>Eukaryota</taxon>
        <taxon>Viridiplantae</taxon>
        <taxon>Streptophyta</taxon>
        <taxon>Embryophyta</taxon>
        <taxon>Tracheophyta</taxon>
        <taxon>Spermatophyta</taxon>
        <taxon>Magnoliopsida</taxon>
        <taxon>Liliopsida</taxon>
        <taxon>Poales</taxon>
        <taxon>Poaceae</taxon>
        <taxon>BOP clade</taxon>
        <taxon>Oryzoideae</taxon>
        <taxon>Oryzeae</taxon>
        <taxon>Oryzinae</taxon>
        <taxon>Oryza</taxon>
    </lineage>
</organism>
<dbReference type="AlphaFoldDB" id="A0A0E0KW42"/>
<evidence type="ECO:0008006" key="5">
    <source>
        <dbReference type="Google" id="ProtNLM"/>
    </source>
</evidence>
<evidence type="ECO:0000313" key="3">
    <source>
        <dbReference type="EnsemblPlants" id="OPUNC04G25310.1"/>
    </source>
</evidence>
<keyword evidence="2" id="KW-0732">Signal</keyword>